<protein>
    <recommendedName>
        <fullName evidence="8">Ribonuclease R</fullName>
        <shortName evidence="8">RNase R</shortName>
        <ecNumber evidence="8">3.1.13.1</ecNumber>
    </recommendedName>
</protein>
<dbReference type="CDD" id="cd04471">
    <property type="entry name" value="S1_RNase_R"/>
    <property type="match status" value="1"/>
</dbReference>
<comment type="subcellular location">
    <subcellularLocation>
        <location evidence="2 8">Cytoplasm</location>
    </subcellularLocation>
</comment>
<dbReference type="EC" id="3.1.13.1" evidence="8"/>
<keyword evidence="3 8" id="KW-0963">Cytoplasm</keyword>
<dbReference type="PANTHER" id="PTHR23355:SF9">
    <property type="entry name" value="DIS3-LIKE EXONUCLEASE 2"/>
    <property type="match status" value="1"/>
</dbReference>
<evidence type="ECO:0000256" key="1">
    <source>
        <dbReference type="ARBA" id="ARBA00001849"/>
    </source>
</evidence>
<dbReference type="Proteomes" id="UP000218181">
    <property type="component" value="Unassembled WGS sequence"/>
</dbReference>
<dbReference type="Pfam" id="PF00773">
    <property type="entry name" value="RNB"/>
    <property type="match status" value="1"/>
</dbReference>
<comment type="function">
    <text evidence="8">3'-5' exoribonuclease that releases 5'-nucleoside monophosphates and is involved in maturation of structured RNAs.</text>
</comment>
<dbReference type="PANTHER" id="PTHR23355">
    <property type="entry name" value="RIBONUCLEASE"/>
    <property type="match status" value="1"/>
</dbReference>
<dbReference type="InterPro" id="IPR022966">
    <property type="entry name" value="RNase_II/R_CS"/>
</dbReference>
<dbReference type="NCBIfam" id="TIGR00358">
    <property type="entry name" value="3_prime_RNase"/>
    <property type="match status" value="1"/>
</dbReference>
<dbReference type="Pfam" id="PF17876">
    <property type="entry name" value="CSD2"/>
    <property type="match status" value="1"/>
</dbReference>
<name>A0A2A5RP07_9LACT</name>
<evidence type="ECO:0000256" key="8">
    <source>
        <dbReference type="HAMAP-Rule" id="MF_01895"/>
    </source>
</evidence>
<sequence length="661" mass="73912">MKQEKVTGVFRANAKGFGFVKPLDATNRKQDVFIGSRNTLNALDGDEVLVEILHTAEQSKKGADGKIVKITKRATVDTVGTYIPFATKNEAGLLGQVLLYNDKITAALYITSSNAPLLANDVVRVHIDQYPNKKDAQSFRGVITEVIGHQGDVGLDILEVLCAMGIPESFPDEVMEQANAISEAISDEERIGRVDYRDEITYTIDGADSKDLDDAIHIKKLGNGNYELGVHIADVAHYVTEGSPLDEEALSRATSVYVADRVVPMLPERLSNGICSLNEGVERLTQSCVMEISPQGKILSAKINPSIIRTTYRMTYDDVNLMIDKNAEKRAQFSKIKESVEIATELHDILYNMRLTRGAIEFDDAESKIILDDKGVPINIVKRERGVAERMIESFMLAANETVAHHFISHKLPAIYRVHDEPKKEAFAKLIEFAGDLGYSISSPSHQSLEYFMESIQETPEEAVLSTMLLHTMSTALYSEENTHHFGLAANDYTHFTSPIRRYPDLLVHRLLHFYGEIGSSPEQKKEWEEKIPPIAKQSSEMERREVVTERIVDAMKKAEYMTQFIGDSFYGTINGIQKFGIFVQLDNSVEGLIRLNLLKGEQGDRFEFDEDNQVVIGSKSKTTFKMGQPIKVKVIATNKRKGAVDFEHLLTNDKVEQAGK</sequence>
<accession>A0A2A5RP07</accession>
<dbReference type="PROSITE" id="PS50126">
    <property type="entry name" value="S1"/>
    <property type="match status" value="1"/>
</dbReference>
<dbReference type="InterPro" id="IPR050180">
    <property type="entry name" value="RNR_Ribonuclease"/>
</dbReference>
<dbReference type="SMART" id="SM00316">
    <property type="entry name" value="S1"/>
    <property type="match status" value="1"/>
</dbReference>
<gene>
    <name evidence="8" type="primary">rnr</name>
    <name evidence="10" type="ORF">RT41_GL000828</name>
</gene>
<dbReference type="Pfam" id="PF08206">
    <property type="entry name" value="OB_RNB"/>
    <property type="match status" value="1"/>
</dbReference>
<dbReference type="GO" id="GO:0008859">
    <property type="term" value="F:exoribonuclease II activity"/>
    <property type="evidence" value="ECO:0007669"/>
    <property type="project" value="UniProtKB-UniRule"/>
</dbReference>
<dbReference type="SUPFAM" id="SSF50249">
    <property type="entry name" value="Nucleic acid-binding proteins"/>
    <property type="match status" value="4"/>
</dbReference>
<proteinExistence type="inferred from homology"/>
<dbReference type="InterPro" id="IPR012340">
    <property type="entry name" value="NA-bd_OB-fold"/>
</dbReference>
<dbReference type="InterPro" id="IPR003029">
    <property type="entry name" value="S1_domain"/>
</dbReference>
<evidence type="ECO:0000256" key="3">
    <source>
        <dbReference type="ARBA" id="ARBA00022490"/>
    </source>
</evidence>
<evidence type="ECO:0000256" key="7">
    <source>
        <dbReference type="ARBA" id="ARBA00022884"/>
    </source>
</evidence>
<organism evidence="10 11">
    <name type="scientific">Lactococcus fujiensis JCM 16395</name>
    <dbReference type="NCBI Taxonomy" id="1291764"/>
    <lineage>
        <taxon>Bacteria</taxon>
        <taxon>Bacillati</taxon>
        <taxon>Bacillota</taxon>
        <taxon>Bacilli</taxon>
        <taxon>Lactobacillales</taxon>
        <taxon>Streptococcaceae</taxon>
        <taxon>Lactococcus</taxon>
    </lineage>
</organism>
<dbReference type="InterPro" id="IPR013223">
    <property type="entry name" value="RNase_B_OB_dom"/>
</dbReference>
<evidence type="ECO:0000313" key="10">
    <source>
        <dbReference type="EMBL" id="PCS01038.1"/>
    </source>
</evidence>
<evidence type="ECO:0000256" key="6">
    <source>
        <dbReference type="ARBA" id="ARBA00022839"/>
    </source>
</evidence>
<dbReference type="InterPro" id="IPR001900">
    <property type="entry name" value="RNase_II/R"/>
</dbReference>
<dbReference type="Pfam" id="PF00575">
    <property type="entry name" value="S1"/>
    <property type="match status" value="1"/>
</dbReference>
<dbReference type="SMART" id="SM00955">
    <property type="entry name" value="RNB"/>
    <property type="match status" value="1"/>
</dbReference>
<reference evidence="10 11" key="1">
    <citation type="submission" date="2014-12" db="EMBL/GenBank/DDBJ databases">
        <title>Draft genome sequences of 10 type strains of Lactococcus.</title>
        <authorList>
            <person name="Sun Z."/>
            <person name="Zhong Z."/>
            <person name="Liu W."/>
            <person name="Zhang W."/>
            <person name="Zhang H."/>
        </authorList>
    </citation>
    <scope>NUCLEOTIDE SEQUENCE [LARGE SCALE GENOMIC DNA]</scope>
    <source>
        <strain evidence="10 11">JCM 16395</strain>
    </source>
</reference>
<keyword evidence="7 8" id="KW-0694">RNA-binding</keyword>
<dbReference type="GO" id="GO:0005829">
    <property type="term" value="C:cytosol"/>
    <property type="evidence" value="ECO:0007669"/>
    <property type="project" value="TreeGrafter"/>
</dbReference>
<comment type="similarity">
    <text evidence="8">Belongs to the RNR ribonuclease family. RNase R subfamily.</text>
</comment>
<dbReference type="PROSITE" id="PS01175">
    <property type="entry name" value="RIBONUCLEASE_II"/>
    <property type="match status" value="1"/>
</dbReference>
<comment type="catalytic activity">
    <reaction evidence="1 8">
        <text>Exonucleolytic cleavage in the 3'- to 5'-direction to yield nucleoside 5'-phosphates.</text>
        <dbReference type="EC" id="3.1.13.1"/>
    </reaction>
</comment>
<evidence type="ECO:0000256" key="4">
    <source>
        <dbReference type="ARBA" id="ARBA00022722"/>
    </source>
</evidence>
<dbReference type="HAMAP" id="MF_01895">
    <property type="entry name" value="RNase_R"/>
    <property type="match status" value="1"/>
</dbReference>
<keyword evidence="11" id="KW-1185">Reference proteome</keyword>
<keyword evidence="6 8" id="KW-0269">Exonuclease</keyword>
<dbReference type="InterPro" id="IPR040476">
    <property type="entry name" value="CSD2"/>
</dbReference>
<dbReference type="EMBL" id="JXJU01000002">
    <property type="protein sequence ID" value="PCS01038.1"/>
    <property type="molecule type" value="Genomic_DNA"/>
</dbReference>
<dbReference type="AlphaFoldDB" id="A0A2A5RP07"/>
<evidence type="ECO:0000313" key="11">
    <source>
        <dbReference type="Proteomes" id="UP000218181"/>
    </source>
</evidence>
<feature type="domain" description="S1 motif" evidence="9">
    <location>
        <begin position="567"/>
        <end position="650"/>
    </location>
</feature>
<dbReference type="STRING" id="1291764.GCA_001311235_01017"/>
<dbReference type="InterPro" id="IPR011805">
    <property type="entry name" value="RNase_R"/>
</dbReference>
<dbReference type="NCBIfam" id="TIGR02063">
    <property type="entry name" value="RNase_R"/>
    <property type="match status" value="1"/>
</dbReference>
<dbReference type="Gene3D" id="2.40.50.140">
    <property type="entry name" value="Nucleic acid-binding proteins"/>
    <property type="match status" value="2"/>
</dbReference>
<dbReference type="InterPro" id="IPR004476">
    <property type="entry name" value="RNase_II/RNase_R"/>
</dbReference>
<evidence type="ECO:0000256" key="2">
    <source>
        <dbReference type="ARBA" id="ARBA00004496"/>
    </source>
</evidence>
<evidence type="ECO:0000259" key="9">
    <source>
        <dbReference type="PROSITE" id="PS50126"/>
    </source>
</evidence>
<evidence type="ECO:0000256" key="5">
    <source>
        <dbReference type="ARBA" id="ARBA00022801"/>
    </source>
</evidence>
<keyword evidence="4 8" id="KW-0540">Nuclease</keyword>
<comment type="caution">
    <text evidence="10">The sequence shown here is derived from an EMBL/GenBank/DDBJ whole genome shotgun (WGS) entry which is preliminary data.</text>
</comment>
<dbReference type="GO" id="GO:0003723">
    <property type="term" value="F:RNA binding"/>
    <property type="evidence" value="ECO:0007669"/>
    <property type="project" value="UniProtKB-UniRule"/>
</dbReference>
<dbReference type="GO" id="GO:0006402">
    <property type="term" value="P:mRNA catabolic process"/>
    <property type="evidence" value="ECO:0007669"/>
    <property type="project" value="TreeGrafter"/>
</dbReference>
<keyword evidence="5 8" id="KW-0378">Hydrolase</keyword>